<keyword evidence="5" id="KW-1185">Reference proteome</keyword>
<dbReference type="Gene3D" id="3.20.20.70">
    <property type="entry name" value="Aldolase class I"/>
    <property type="match status" value="1"/>
</dbReference>
<reference evidence="5" key="1">
    <citation type="submission" date="2016-02" db="EMBL/GenBank/DDBJ databases">
        <title>Draft genome sequence of Microdochium bolleyi, a fungal endophyte of beachgrass.</title>
        <authorList>
            <consortium name="DOE Joint Genome Institute"/>
            <person name="David A.S."/>
            <person name="May G."/>
            <person name="Haridas S."/>
            <person name="Lim J."/>
            <person name="Wang M."/>
            <person name="Labutti K."/>
            <person name="Lipzen A."/>
            <person name="Barry K."/>
            <person name="Grigoriev I.V."/>
        </authorList>
    </citation>
    <scope>NUCLEOTIDE SEQUENCE [LARGE SCALE GENOMIC DNA]</scope>
    <source>
        <strain evidence="5">J235TASD1</strain>
    </source>
</reference>
<evidence type="ECO:0000256" key="1">
    <source>
        <dbReference type="ARBA" id="ARBA00022630"/>
    </source>
</evidence>
<sequence length="361" mass="37489">MTSNLLKQWFPTTEAPAIMCAPMFLSVNGTLAAEVTKAGGLGFVAGGWDFSPASPYLADLDAQLTTAREILAEAGTIPADRSGTLPIGVGFLTFGPTAARFAETVLPVLIKHKPAVIWLFVPQPGSTTHRDMIAALRDAAKGVEGWEPKVFVQTGTVAAAREALDDGADGIVAQGVDAGGHQWAQGSGVISLVPEIRAMIREEYSDRPIALIAAGGIAHGSSVAAALALGADGAVMGTRFLVAEEASSKQSARDAIIKSSDGGVGTVKSTLHDHIEHRYVFPAPFDGRALAGPSILDERAGVSLAENQEKLKLAVEGGDPSRDVVWAGTGVGLITEVQPAAQILQKTMAEALESIRALRNV</sequence>
<dbReference type="InterPro" id="IPR004136">
    <property type="entry name" value="NMO"/>
</dbReference>
<evidence type="ECO:0000313" key="4">
    <source>
        <dbReference type="EMBL" id="KXJ88714.1"/>
    </source>
</evidence>
<organism evidence="4 5">
    <name type="scientific">Microdochium bolleyi</name>
    <dbReference type="NCBI Taxonomy" id="196109"/>
    <lineage>
        <taxon>Eukaryota</taxon>
        <taxon>Fungi</taxon>
        <taxon>Dikarya</taxon>
        <taxon>Ascomycota</taxon>
        <taxon>Pezizomycotina</taxon>
        <taxon>Sordariomycetes</taxon>
        <taxon>Xylariomycetidae</taxon>
        <taxon>Xylariales</taxon>
        <taxon>Microdochiaceae</taxon>
        <taxon>Microdochium</taxon>
    </lineage>
</organism>
<dbReference type="Pfam" id="PF03060">
    <property type="entry name" value="NMO"/>
    <property type="match status" value="1"/>
</dbReference>
<keyword evidence="4" id="KW-0223">Dioxygenase</keyword>
<keyword evidence="3" id="KW-0560">Oxidoreductase</keyword>
<keyword evidence="1" id="KW-0285">Flavoprotein</keyword>
<evidence type="ECO:0000256" key="2">
    <source>
        <dbReference type="ARBA" id="ARBA00022643"/>
    </source>
</evidence>
<dbReference type="PANTHER" id="PTHR32332">
    <property type="entry name" value="2-NITROPROPANE DIOXYGENASE"/>
    <property type="match status" value="1"/>
</dbReference>
<dbReference type="OrthoDB" id="2349068at2759"/>
<dbReference type="EMBL" id="KQ964257">
    <property type="protein sequence ID" value="KXJ88714.1"/>
    <property type="molecule type" value="Genomic_DNA"/>
</dbReference>
<dbReference type="GO" id="GO:0051213">
    <property type="term" value="F:dioxygenase activity"/>
    <property type="evidence" value="ECO:0007669"/>
    <property type="project" value="UniProtKB-KW"/>
</dbReference>
<dbReference type="CDD" id="cd04730">
    <property type="entry name" value="NPD_like"/>
    <property type="match status" value="1"/>
</dbReference>
<proteinExistence type="predicted"/>
<dbReference type="InterPro" id="IPR013785">
    <property type="entry name" value="Aldolase_TIM"/>
</dbReference>
<gene>
    <name evidence="4" type="ORF">Micbo1qcDRAFT_197104</name>
</gene>
<evidence type="ECO:0000256" key="3">
    <source>
        <dbReference type="ARBA" id="ARBA00023002"/>
    </source>
</evidence>
<dbReference type="GO" id="GO:0018580">
    <property type="term" value="F:nitronate monooxygenase activity"/>
    <property type="evidence" value="ECO:0007669"/>
    <property type="project" value="InterPro"/>
</dbReference>
<dbReference type="InParanoid" id="A0A136IUI4"/>
<dbReference type="Proteomes" id="UP000070501">
    <property type="component" value="Unassembled WGS sequence"/>
</dbReference>
<name>A0A136IUI4_9PEZI</name>
<protein>
    <submittedName>
        <fullName evidence="4">2-nitropropane dioxygenase</fullName>
    </submittedName>
</protein>
<evidence type="ECO:0000313" key="5">
    <source>
        <dbReference type="Proteomes" id="UP000070501"/>
    </source>
</evidence>
<keyword evidence="2" id="KW-0288">FMN</keyword>
<dbReference type="PANTHER" id="PTHR32332:SF34">
    <property type="entry name" value="2-NITROPROPANE DIOXYGENASE FAMILY, PUTATIVE-RELATED"/>
    <property type="match status" value="1"/>
</dbReference>
<accession>A0A136IUI4</accession>
<dbReference type="SUPFAM" id="SSF51412">
    <property type="entry name" value="Inosine monophosphate dehydrogenase (IMPDH)"/>
    <property type="match status" value="1"/>
</dbReference>
<dbReference type="AlphaFoldDB" id="A0A136IUI4"/>